<dbReference type="GO" id="GO:0050916">
    <property type="term" value="P:sensory perception of sweet taste"/>
    <property type="evidence" value="ECO:0007669"/>
    <property type="project" value="UniProtKB-ARBA"/>
</dbReference>
<feature type="transmembrane region" description="Helical" evidence="8">
    <location>
        <begin position="192"/>
        <end position="216"/>
    </location>
</feature>
<keyword evidence="6 8" id="KW-0472">Membrane</keyword>
<evidence type="ECO:0000256" key="8">
    <source>
        <dbReference type="SAM" id="Phobius"/>
    </source>
</evidence>
<evidence type="ECO:0000313" key="9">
    <source>
        <dbReference type="Proteomes" id="UP000504606"/>
    </source>
</evidence>
<dbReference type="PANTHER" id="PTHR21421:SF29">
    <property type="entry name" value="GUSTATORY RECEPTOR 5A FOR TREHALOSE-RELATED"/>
    <property type="match status" value="1"/>
</dbReference>
<evidence type="ECO:0000256" key="6">
    <source>
        <dbReference type="ARBA" id="ARBA00023136"/>
    </source>
</evidence>
<dbReference type="Proteomes" id="UP000504606">
    <property type="component" value="Unplaced"/>
</dbReference>
<gene>
    <name evidence="10" type="primary">LOC113202900</name>
</gene>
<evidence type="ECO:0000256" key="3">
    <source>
        <dbReference type="ARBA" id="ARBA00022475"/>
    </source>
</evidence>
<dbReference type="OrthoDB" id="5800391at2759"/>
<evidence type="ECO:0000256" key="5">
    <source>
        <dbReference type="ARBA" id="ARBA00022989"/>
    </source>
</evidence>
<feature type="transmembrane region" description="Helical" evidence="8">
    <location>
        <begin position="296"/>
        <end position="316"/>
    </location>
</feature>
<dbReference type="GeneID" id="113202900"/>
<dbReference type="InterPro" id="IPR009318">
    <property type="entry name" value="Gustatory_rcpt"/>
</dbReference>
<accession>A0A9C6X0L7</accession>
<dbReference type="KEGG" id="foc:113202900"/>
<evidence type="ECO:0000256" key="7">
    <source>
        <dbReference type="ARBA" id="ARBA00023170"/>
    </source>
</evidence>
<organism evidence="9 10">
    <name type="scientific">Frankliniella occidentalis</name>
    <name type="common">Western flower thrips</name>
    <name type="synonym">Euthrips occidentalis</name>
    <dbReference type="NCBI Taxonomy" id="133901"/>
    <lineage>
        <taxon>Eukaryota</taxon>
        <taxon>Metazoa</taxon>
        <taxon>Ecdysozoa</taxon>
        <taxon>Arthropoda</taxon>
        <taxon>Hexapoda</taxon>
        <taxon>Insecta</taxon>
        <taxon>Pterygota</taxon>
        <taxon>Neoptera</taxon>
        <taxon>Paraneoptera</taxon>
        <taxon>Thysanoptera</taxon>
        <taxon>Terebrantia</taxon>
        <taxon>Thripoidea</taxon>
        <taxon>Thripidae</taxon>
        <taxon>Frankliniella</taxon>
    </lineage>
</organism>
<feature type="transmembrane region" description="Helical" evidence="8">
    <location>
        <begin position="127"/>
        <end position="150"/>
    </location>
</feature>
<comment type="similarity">
    <text evidence="2">Belongs to the insect chemoreceptor superfamily. Gustatory receptor (GR) family. Gr5a subfamily.</text>
</comment>
<keyword evidence="9" id="KW-1185">Reference proteome</keyword>
<evidence type="ECO:0000256" key="4">
    <source>
        <dbReference type="ARBA" id="ARBA00022692"/>
    </source>
</evidence>
<feature type="transmembrane region" description="Helical" evidence="8">
    <location>
        <begin position="16"/>
        <end position="36"/>
    </location>
</feature>
<dbReference type="GO" id="GO:0008527">
    <property type="term" value="F:taste receptor activity"/>
    <property type="evidence" value="ECO:0007669"/>
    <property type="project" value="InterPro"/>
</dbReference>
<name>A0A9C6X0L7_FRAOC</name>
<keyword evidence="7" id="KW-0675">Receptor</keyword>
<keyword evidence="5 8" id="KW-1133">Transmembrane helix</keyword>
<evidence type="ECO:0000256" key="2">
    <source>
        <dbReference type="ARBA" id="ARBA00005327"/>
    </source>
</evidence>
<keyword evidence="4 8" id="KW-0812">Transmembrane</keyword>
<dbReference type="GO" id="GO:0005886">
    <property type="term" value="C:plasma membrane"/>
    <property type="evidence" value="ECO:0007669"/>
    <property type="project" value="UniProtKB-SubCell"/>
</dbReference>
<proteinExistence type="inferred from homology"/>
<dbReference type="PANTHER" id="PTHR21421">
    <property type="entry name" value="GUSTATORY RECEPTOR"/>
    <property type="match status" value="1"/>
</dbReference>
<dbReference type="AlphaFoldDB" id="A0A9C6X0L7"/>
<sequence>MSAVQSDTAMAIAEDVTLQLFLCFIGISFFMLGMRWRQFSLLFLRIEKHSENAVGDAHPAGVGRRMWLVTVGVFGCALVEHVFDRFTEVMNIMEFGNYTSVQAYLDDTLFERPFWEAALKVFEFISYTYWAVLVAFNDLFTMLCAVYIAMRVANFNSHLAPTLTKNKDKYFWEDARYSYDALARLTNDVDRFISGNILMTFVRNLFYICFQLLYFLRASSDDGLWRHIYHIGTFGYVLMRTLAVSFFAASVNDQSKLCKTFLYSVSERSYCPEVHRLLEQAANDEMFLTGYNFFRITRSFILTVAGTMATYEVILLQIHVRK</sequence>
<keyword evidence="3" id="KW-1003">Cell membrane</keyword>
<evidence type="ECO:0000256" key="1">
    <source>
        <dbReference type="ARBA" id="ARBA00004651"/>
    </source>
</evidence>
<comment type="subcellular location">
    <subcellularLocation>
        <location evidence="1">Cell membrane</location>
        <topology evidence="1">Multi-pass membrane protein</topology>
    </subcellularLocation>
</comment>
<dbReference type="RefSeq" id="XP_052125658.1">
    <property type="nucleotide sequence ID" value="XM_052269698.1"/>
</dbReference>
<evidence type="ECO:0000313" key="10">
    <source>
        <dbReference type="RefSeq" id="XP_052125658.1"/>
    </source>
</evidence>
<reference evidence="10" key="1">
    <citation type="submission" date="2025-08" db="UniProtKB">
        <authorList>
            <consortium name="RefSeq"/>
        </authorList>
    </citation>
    <scope>IDENTIFICATION</scope>
    <source>
        <tissue evidence="10">Whole organism</tissue>
    </source>
</reference>
<feature type="transmembrane region" description="Helical" evidence="8">
    <location>
        <begin position="228"/>
        <end position="249"/>
    </location>
</feature>
<protein>
    <submittedName>
        <fullName evidence="10">Gustatory receptor for sugar taste 64e-like</fullName>
    </submittedName>
</protein>
<dbReference type="Pfam" id="PF06151">
    <property type="entry name" value="Trehalose_recp"/>
    <property type="match status" value="1"/>
</dbReference>